<organism evidence="1">
    <name type="scientific">Triticum aestivum</name>
    <name type="common">Wheat</name>
    <dbReference type="NCBI Taxonomy" id="4565"/>
    <lineage>
        <taxon>Eukaryota</taxon>
        <taxon>Viridiplantae</taxon>
        <taxon>Streptophyta</taxon>
        <taxon>Embryophyta</taxon>
        <taxon>Tracheophyta</taxon>
        <taxon>Spermatophyta</taxon>
        <taxon>Magnoliopsida</taxon>
        <taxon>Liliopsida</taxon>
        <taxon>Poales</taxon>
        <taxon>Poaceae</taxon>
        <taxon>BOP clade</taxon>
        <taxon>Pooideae</taxon>
        <taxon>Triticodae</taxon>
        <taxon>Triticeae</taxon>
        <taxon>Triticinae</taxon>
        <taxon>Triticum</taxon>
    </lineage>
</organism>
<dbReference type="Gramene" id="TraesCLE_scaffold_089644_01G000100.1">
    <property type="protein sequence ID" value="TraesCLE_scaffold_089644_01G000100.1"/>
    <property type="gene ID" value="TraesCLE_scaffold_089644_01G000100"/>
</dbReference>
<evidence type="ECO:0000313" key="1">
    <source>
        <dbReference type="EnsemblPlants" id="TraesCS4A02G214600.1"/>
    </source>
</evidence>
<dbReference type="Gramene" id="TraesCS4A03G0570800.1">
    <property type="protein sequence ID" value="TraesCS4A03G0570800.1.CDS"/>
    <property type="gene ID" value="TraesCS4A03G0570800"/>
</dbReference>
<dbReference type="EnsemblPlants" id="TraesCS4A02G214600.1">
    <property type="protein sequence ID" value="TraesCS4A02G214600.1"/>
    <property type="gene ID" value="TraesCS4A02G214600"/>
</dbReference>
<evidence type="ECO:0000313" key="2">
    <source>
        <dbReference type="Proteomes" id="UP000019116"/>
    </source>
</evidence>
<name>A0A3B6HYX6_WHEAT</name>
<dbReference type="Gramene" id="TraesJUL4A03G02136080.1">
    <property type="protein sequence ID" value="TraesJUL4A03G02136080.1"/>
    <property type="gene ID" value="TraesJUL4A03G02136080"/>
</dbReference>
<dbReference type="Gramene" id="TraesCAD_scaffold_065478_01G000100.1">
    <property type="protein sequence ID" value="TraesCAD_scaffold_065478_01G000100.1"/>
    <property type="gene ID" value="TraesCAD_scaffold_065478_01G000100"/>
</dbReference>
<dbReference type="Proteomes" id="UP000019116">
    <property type="component" value="Chromosome 4A"/>
</dbReference>
<sequence length="98" mass="11106">MAEGKGAMSTNLKMMPQQHIGSGIGTVYLAIQNGAEQRSWLQSCFLDLVDIESRGDLVGDEYLELRQRTNMGPGAWCNRRLMRQRWSCSGMGRRRVLE</sequence>
<dbReference type="Gramene" id="TraesJAG4A03G02117970.1">
    <property type="protein sequence ID" value="TraesJAG4A03G02117970.1"/>
    <property type="gene ID" value="TraesJAG4A03G02117970"/>
</dbReference>
<dbReference type="OMA" id="MRRRWSC"/>
<dbReference type="AlphaFoldDB" id="A0A3B6HYX6"/>
<reference evidence="1" key="1">
    <citation type="submission" date="2018-08" db="EMBL/GenBank/DDBJ databases">
        <authorList>
            <person name="Rossello M."/>
        </authorList>
    </citation>
    <scope>NUCLEOTIDE SEQUENCE [LARGE SCALE GENOMIC DNA]</scope>
    <source>
        <strain evidence="1">cv. Chinese Spring</strain>
    </source>
</reference>
<dbReference type="Gramene" id="TraesMAC4A03G02116400.1">
    <property type="protein sequence ID" value="TraesMAC4A03G02116400.1"/>
    <property type="gene ID" value="TraesMAC4A03G02116400"/>
</dbReference>
<dbReference type="Gramene" id="TraesLAC4A03G02070810.1">
    <property type="protein sequence ID" value="TraesLAC4A03G02070810.1"/>
    <property type="gene ID" value="TraesLAC4A03G02070810"/>
</dbReference>
<dbReference type="Gramene" id="TraesWEE_scaffold_098682_01G000100.1">
    <property type="protein sequence ID" value="TraesWEE_scaffold_098682_01G000100.1"/>
    <property type="gene ID" value="TraesWEE_scaffold_098682_01G000100"/>
</dbReference>
<dbReference type="Gramene" id="TraesSYM4A03G02144440.1">
    <property type="protein sequence ID" value="TraesSYM4A03G02144440.1"/>
    <property type="gene ID" value="TraesSYM4A03G02144440"/>
</dbReference>
<reference evidence="1" key="2">
    <citation type="submission" date="2018-10" db="UniProtKB">
        <authorList>
            <consortium name="EnsemblPlants"/>
        </authorList>
    </citation>
    <scope>IDENTIFICATION</scope>
</reference>
<accession>A0A3B6HYX6</accession>
<dbReference type="Gramene" id="TraesLDM4A03G02115530.1">
    <property type="protein sequence ID" value="TraesLDM4A03G02115530.1"/>
    <property type="gene ID" value="TraesLDM4A03G02115530"/>
</dbReference>
<keyword evidence="2" id="KW-1185">Reference proteome</keyword>
<proteinExistence type="predicted"/>
<dbReference type="Gramene" id="TraesSTA4A03G02113490.1">
    <property type="protein sequence ID" value="TraesSTA4A03G02113490.1"/>
    <property type="gene ID" value="TraesSTA4A03G02113490"/>
</dbReference>
<dbReference type="Gramene" id="TraesARI4A03G02154300.1">
    <property type="protein sequence ID" value="TraesARI4A03G02154300.1"/>
    <property type="gene ID" value="TraesARI4A03G02154300"/>
</dbReference>
<dbReference type="Gramene" id="TraesROB_scaffold_097374_01G000100.1">
    <property type="protein sequence ID" value="TraesROB_scaffold_097374_01G000100.1"/>
    <property type="gene ID" value="TraesROB_scaffold_097374_01G000100"/>
</dbReference>
<dbReference type="Gramene" id="TraesNOR4A03G02138850.1">
    <property type="protein sequence ID" value="TraesNOR4A03G02138850.1"/>
    <property type="gene ID" value="TraesNOR4A03G02138850"/>
</dbReference>
<dbReference type="Gramene" id="TraesCS4A02G214600.1">
    <property type="protein sequence ID" value="TraesCS4A02G214600.1"/>
    <property type="gene ID" value="TraesCS4A02G214600"/>
</dbReference>
<protein>
    <submittedName>
        <fullName evidence="1">Uncharacterized protein</fullName>
    </submittedName>
</protein>